<evidence type="ECO:0000256" key="1">
    <source>
        <dbReference type="SAM" id="Phobius"/>
    </source>
</evidence>
<dbReference type="HOGENOM" id="CLU_1749804_0_0_1"/>
<keyword evidence="3" id="KW-1185">Reference proteome</keyword>
<keyword evidence="1" id="KW-1133">Transmembrane helix</keyword>
<feature type="transmembrane region" description="Helical" evidence="1">
    <location>
        <begin position="92"/>
        <end position="112"/>
    </location>
</feature>
<dbReference type="Proteomes" id="UP000027222">
    <property type="component" value="Unassembled WGS sequence"/>
</dbReference>
<proteinExistence type="predicted"/>
<feature type="transmembrane region" description="Helical" evidence="1">
    <location>
        <begin position="41"/>
        <end position="62"/>
    </location>
</feature>
<name>A0A067T6R5_GALM3</name>
<dbReference type="STRING" id="685588.A0A067T6R5"/>
<protein>
    <submittedName>
        <fullName evidence="2">Uncharacterized protein</fullName>
    </submittedName>
</protein>
<dbReference type="PANTHER" id="PTHR43341">
    <property type="entry name" value="AMINO ACID PERMEASE"/>
    <property type="match status" value="1"/>
</dbReference>
<keyword evidence="1" id="KW-0472">Membrane</keyword>
<organism evidence="2 3">
    <name type="scientific">Galerina marginata (strain CBS 339.88)</name>
    <dbReference type="NCBI Taxonomy" id="685588"/>
    <lineage>
        <taxon>Eukaryota</taxon>
        <taxon>Fungi</taxon>
        <taxon>Dikarya</taxon>
        <taxon>Basidiomycota</taxon>
        <taxon>Agaricomycotina</taxon>
        <taxon>Agaricomycetes</taxon>
        <taxon>Agaricomycetidae</taxon>
        <taxon>Agaricales</taxon>
        <taxon>Agaricineae</taxon>
        <taxon>Strophariaceae</taxon>
        <taxon>Galerina</taxon>
    </lineage>
</organism>
<gene>
    <name evidence="2" type="ORF">GALMADRAFT_244420</name>
</gene>
<dbReference type="OrthoDB" id="2942743at2759"/>
<keyword evidence="1" id="KW-0812">Transmembrane</keyword>
<dbReference type="InterPro" id="IPR050524">
    <property type="entry name" value="APC_YAT"/>
</dbReference>
<dbReference type="EMBL" id="KL142374">
    <property type="protein sequence ID" value="KDR78826.1"/>
    <property type="molecule type" value="Genomic_DNA"/>
</dbReference>
<reference evidence="3" key="1">
    <citation type="journal article" date="2014" name="Proc. Natl. Acad. Sci. U.S.A.">
        <title>Extensive sampling of basidiomycete genomes demonstrates inadequacy of the white-rot/brown-rot paradigm for wood decay fungi.</title>
        <authorList>
            <person name="Riley R."/>
            <person name="Salamov A.A."/>
            <person name="Brown D.W."/>
            <person name="Nagy L.G."/>
            <person name="Floudas D."/>
            <person name="Held B.W."/>
            <person name="Levasseur A."/>
            <person name="Lombard V."/>
            <person name="Morin E."/>
            <person name="Otillar R."/>
            <person name="Lindquist E.A."/>
            <person name="Sun H."/>
            <person name="LaButti K.M."/>
            <person name="Schmutz J."/>
            <person name="Jabbour D."/>
            <person name="Luo H."/>
            <person name="Baker S.E."/>
            <person name="Pisabarro A.G."/>
            <person name="Walton J.D."/>
            <person name="Blanchette R.A."/>
            <person name="Henrissat B."/>
            <person name="Martin F."/>
            <person name="Cullen D."/>
            <person name="Hibbett D.S."/>
            <person name="Grigoriev I.V."/>
        </authorList>
    </citation>
    <scope>NUCLEOTIDE SEQUENCE [LARGE SCALE GENOMIC DNA]</scope>
    <source>
        <strain evidence="3">CBS 339.88</strain>
    </source>
</reference>
<evidence type="ECO:0000313" key="2">
    <source>
        <dbReference type="EMBL" id="KDR78826.1"/>
    </source>
</evidence>
<dbReference type="PANTHER" id="PTHR43341:SF4">
    <property type="entry name" value="ARGININE PERMEASE CAN1-RELATED"/>
    <property type="match status" value="1"/>
</dbReference>
<dbReference type="AlphaFoldDB" id="A0A067T6R5"/>
<evidence type="ECO:0000313" key="3">
    <source>
        <dbReference type="Proteomes" id="UP000027222"/>
    </source>
</evidence>
<dbReference type="GO" id="GO:0016020">
    <property type="term" value="C:membrane"/>
    <property type="evidence" value="ECO:0007669"/>
    <property type="project" value="TreeGrafter"/>
</dbReference>
<sequence length="149" mass="17556">MLFTYLRWYQGTVAAEKKEPNFKAKHKEDIYKNRYQLQPWIAIYALVMCVLILVFNGCYVFTRPGPWRVARELEDPPLQTDPDIGNWVPTFVSSYLALPVFLLSVLGYKLIYRTRMVPLDEMRFDRGQVPEIHEEPPTTRWGKILAVLF</sequence>
<dbReference type="GO" id="GO:0015171">
    <property type="term" value="F:amino acid transmembrane transporter activity"/>
    <property type="evidence" value="ECO:0007669"/>
    <property type="project" value="TreeGrafter"/>
</dbReference>
<accession>A0A067T6R5</accession>